<keyword evidence="8 14" id="KW-0863">Zinc-finger</keyword>
<comment type="subcellular location">
    <subcellularLocation>
        <location evidence="2">Membrane</location>
        <topology evidence="2">Single-pass membrane protein</topology>
    </subcellularLocation>
</comment>
<evidence type="ECO:0000256" key="3">
    <source>
        <dbReference type="ARBA" id="ARBA00004906"/>
    </source>
</evidence>
<feature type="domain" description="RING-type" evidence="17">
    <location>
        <begin position="154"/>
        <end position="196"/>
    </location>
</feature>
<keyword evidence="10" id="KW-0862">Zinc</keyword>
<feature type="transmembrane region" description="Helical" evidence="16">
    <location>
        <begin position="54"/>
        <end position="80"/>
    </location>
</feature>
<accession>A0AAQ3Q474</accession>
<evidence type="ECO:0000313" key="18">
    <source>
        <dbReference type="EMBL" id="WOK95422.1"/>
    </source>
</evidence>
<comment type="pathway">
    <text evidence="3">Protein modification; protein ubiquitination.</text>
</comment>
<dbReference type="EMBL" id="CP136890">
    <property type="protein sequence ID" value="WOK95422.1"/>
    <property type="molecule type" value="Genomic_DNA"/>
</dbReference>
<evidence type="ECO:0000256" key="8">
    <source>
        <dbReference type="ARBA" id="ARBA00022771"/>
    </source>
</evidence>
<evidence type="ECO:0000256" key="10">
    <source>
        <dbReference type="ARBA" id="ARBA00022833"/>
    </source>
</evidence>
<evidence type="ECO:0000256" key="9">
    <source>
        <dbReference type="ARBA" id="ARBA00022786"/>
    </source>
</evidence>
<name>A0AAQ3Q474_9LILI</name>
<dbReference type="Pfam" id="PF13639">
    <property type="entry name" value="zf-RING_2"/>
    <property type="match status" value="1"/>
</dbReference>
<keyword evidence="7" id="KW-0479">Metal-binding</keyword>
<evidence type="ECO:0000256" key="15">
    <source>
        <dbReference type="SAM" id="MobiDB-lite"/>
    </source>
</evidence>
<dbReference type="GO" id="GO:0031625">
    <property type="term" value="F:ubiquitin protein ligase binding"/>
    <property type="evidence" value="ECO:0007669"/>
    <property type="project" value="TreeGrafter"/>
</dbReference>
<dbReference type="PROSITE" id="PS50089">
    <property type="entry name" value="ZF_RING_2"/>
    <property type="match status" value="1"/>
</dbReference>
<evidence type="ECO:0000256" key="11">
    <source>
        <dbReference type="ARBA" id="ARBA00022989"/>
    </source>
</evidence>
<dbReference type="GO" id="GO:0061630">
    <property type="term" value="F:ubiquitin protein ligase activity"/>
    <property type="evidence" value="ECO:0007669"/>
    <property type="project" value="UniProtKB-EC"/>
</dbReference>
<reference evidence="18 19" key="1">
    <citation type="submission" date="2023-10" db="EMBL/GenBank/DDBJ databases">
        <title>Chromosome-scale genome assembly provides insights into flower coloration mechanisms of Canna indica.</title>
        <authorList>
            <person name="Li C."/>
        </authorList>
    </citation>
    <scope>NUCLEOTIDE SEQUENCE [LARGE SCALE GENOMIC DNA]</scope>
    <source>
        <tissue evidence="18">Flower</tissue>
    </source>
</reference>
<gene>
    <name evidence="18" type="ORF">Cni_G04129</name>
</gene>
<feature type="region of interest" description="Disordered" evidence="15">
    <location>
        <begin position="30"/>
        <end position="49"/>
    </location>
</feature>
<dbReference type="AlphaFoldDB" id="A0AAQ3Q474"/>
<evidence type="ECO:0000256" key="14">
    <source>
        <dbReference type="PROSITE-ProRule" id="PRU00175"/>
    </source>
</evidence>
<evidence type="ECO:0000259" key="17">
    <source>
        <dbReference type="PROSITE" id="PS50089"/>
    </source>
</evidence>
<evidence type="ECO:0000256" key="2">
    <source>
        <dbReference type="ARBA" id="ARBA00004167"/>
    </source>
</evidence>
<dbReference type="GO" id="GO:0008270">
    <property type="term" value="F:zinc ion binding"/>
    <property type="evidence" value="ECO:0007669"/>
    <property type="project" value="UniProtKB-KW"/>
</dbReference>
<dbReference type="Proteomes" id="UP001327560">
    <property type="component" value="Chromosome 1"/>
</dbReference>
<evidence type="ECO:0000256" key="6">
    <source>
        <dbReference type="ARBA" id="ARBA00022692"/>
    </source>
</evidence>
<dbReference type="SMART" id="SM00184">
    <property type="entry name" value="RING"/>
    <property type="match status" value="1"/>
</dbReference>
<comment type="catalytic activity">
    <reaction evidence="1">
        <text>S-ubiquitinyl-[E2 ubiquitin-conjugating enzyme]-L-cysteine + [acceptor protein]-L-lysine = [E2 ubiquitin-conjugating enzyme]-L-cysteine + N(6)-ubiquitinyl-[acceptor protein]-L-lysine.</text>
        <dbReference type="EC" id="2.3.2.27"/>
    </reaction>
</comment>
<keyword evidence="11 16" id="KW-1133">Transmembrane helix</keyword>
<evidence type="ECO:0000256" key="7">
    <source>
        <dbReference type="ARBA" id="ARBA00022723"/>
    </source>
</evidence>
<dbReference type="GO" id="GO:0016020">
    <property type="term" value="C:membrane"/>
    <property type="evidence" value="ECO:0007669"/>
    <property type="project" value="UniProtKB-SubCell"/>
</dbReference>
<evidence type="ECO:0000256" key="16">
    <source>
        <dbReference type="SAM" id="Phobius"/>
    </source>
</evidence>
<evidence type="ECO:0000256" key="12">
    <source>
        <dbReference type="ARBA" id="ARBA00023136"/>
    </source>
</evidence>
<dbReference type="SUPFAM" id="SSF57850">
    <property type="entry name" value="RING/U-box"/>
    <property type="match status" value="1"/>
</dbReference>
<evidence type="ECO:0000256" key="13">
    <source>
        <dbReference type="ARBA" id="ARBA00024209"/>
    </source>
</evidence>
<proteinExistence type="inferred from homology"/>
<evidence type="ECO:0000256" key="4">
    <source>
        <dbReference type="ARBA" id="ARBA00012483"/>
    </source>
</evidence>
<dbReference type="PANTHER" id="PTHR45768">
    <property type="entry name" value="E3 UBIQUITIN-PROTEIN LIGASE RNF13-LIKE"/>
    <property type="match status" value="1"/>
</dbReference>
<dbReference type="EC" id="2.3.2.27" evidence="4"/>
<keyword evidence="9" id="KW-0833">Ubl conjugation pathway</keyword>
<keyword evidence="12 16" id="KW-0472">Membrane</keyword>
<dbReference type="PANTHER" id="PTHR45768:SF18">
    <property type="entry name" value="RING-H2 FINGER PROTEIN ATL47-RELATED"/>
    <property type="match status" value="1"/>
</dbReference>
<keyword evidence="6 16" id="KW-0812">Transmembrane</keyword>
<sequence length="384" mass="42409">MRKEMVVAQVKNSNGVPSHSFSRLSISSRDSLPLQSSQPPPTPSSPTSTRISPAVLFTIVILTLIFFISGLLHLFVRFLIKKRPSSSPSSTSSSPHYNGRRRAAELSGDGTGALQRQLRQLFHLHDSGLDQSFIDALPLFLYREILGSKDPFDCAVCLCEFEPDDKLRLLPVCGHAFHLNCIDTWLLSNSTCPLCRGAIFVQGLTVENPIFDIVDDLREEDGFSGCRGSGGDEIASEKRVFPVRLGKFKNLSNDDNGDYMDDCGSISDRRREVGETSSSSLDARRCFSMGYYQYVVADFNLQVALGGSSRNGDEMGTIGRGSFGHSNAESDEGKRLGIGCRDESFSVSKIWQWSDKKGKFPVFLDAAPDMSLPWMRTSVEESYP</sequence>
<evidence type="ECO:0000256" key="5">
    <source>
        <dbReference type="ARBA" id="ARBA00022679"/>
    </source>
</evidence>
<evidence type="ECO:0000256" key="1">
    <source>
        <dbReference type="ARBA" id="ARBA00000900"/>
    </source>
</evidence>
<keyword evidence="19" id="KW-1185">Reference proteome</keyword>
<protein>
    <recommendedName>
        <fullName evidence="4">RING-type E3 ubiquitin transferase</fullName>
        <ecNumber evidence="4">2.3.2.27</ecNumber>
    </recommendedName>
</protein>
<feature type="region of interest" description="Disordered" evidence="15">
    <location>
        <begin position="1"/>
        <end position="23"/>
    </location>
</feature>
<keyword evidence="5" id="KW-0808">Transferase</keyword>
<feature type="compositionally biased region" description="Low complexity" evidence="15">
    <location>
        <begin position="85"/>
        <end position="95"/>
    </location>
</feature>
<dbReference type="Gene3D" id="3.30.40.10">
    <property type="entry name" value="Zinc/RING finger domain, C3HC4 (zinc finger)"/>
    <property type="match status" value="1"/>
</dbReference>
<feature type="region of interest" description="Disordered" evidence="15">
    <location>
        <begin position="83"/>
        <end position="107"/>
    </location>
</feature>
<dbReference type="InterPro" id="IPR001841">
    <property type="entry name" value="Znf_RING"/>
</dbReference>
<evidence type="ECO:0000313" key="19">
    <source>
        <dbReference type="Proteomes" id="UP001327560"/>
    </source>
</evidence>
<dbReference type="FunFam" id="3.30.40.10:FF:000231">
    <property type="entry name" value="RING-H2 finger protein ATL46"/>
    <property type="match status" value="1"/>
</dbReference>
<organism evidence="18 19">
    <name type="scientific">Canna indica</name>
    <name type="common">Indian-shot</name>
    <dbReference type="NCBI Taxonomy" id="4628"/>
    <lineage>
        <taxon>Eukaryota</taxon>
        <taxon>Viridiplantae</taxon>
        <taxon>Streptophyta</taxon>
        <taxon>Embryophyta</taxon>
        <taxon>Tracheophyta</taxon>
        <taxon>Spermatophyta</taxon>
        <taxon>Magnoliopsida</taxon>
        <taxon>Liliopsida</taxon>
        <taxon>Zingiberales</taxon>
        <taxon>Cannaceae</taxon>
        <taxon>Canna</taxon>
    </lineage>
</organism>
<comment type="similarity">
    <text evidence="13">Belongs to the RING-type zinc finger family. ATL subfamily.</text>
</comment>
<dbReference type="CDD" id="cd16461">
    <property type="entry name" value="RING-H2_EL5-like"/>
    <property type="match status" value="1"/>
</dbReference>
<dbReference type="InterPro" id="IPR013083">
    <property type="entry name" value="Znf_RING/FYVE/PHD"/>
</dbReference>